<evidence type="ECO:0000313" key="2">
    <source>
        <dbReference type="Proteomes" id="UP001556118"/>
    </source>
</evidence>
<dbReference type="Proteomes" id="UP001556118">
    <property type="component" value="Unassembled WGS sequence"/>
</dbReference>
<gene>
    <name evidence="1" type="ORF">ABUH87_17940</name>
</gene>
<dbReference type="GO" id="GO:0004519">
    <property type="term" value="F:endonuclease activity"/>
    <property type="evidence" value="ECO:0007669"/>
    <property type="project" value="UniProtKB-KW"/>
</dbReference>
<accession>A0ABV3RH60</accession>
<name>A0ABV3RH60_9SPHN</name>
<evidence type="ECO:0000313" key="1">
    <source>
        <dbReference type="EMBL" id="MEW9857009.1"/>
    </source>
</evidence>
<proteinExistence type="predicted"/>
<dbReference type="Gene3D" id="1.10.30.50">
    <property type="match status" value="1"/>
</dbReference>
<keyword evidence="1" id="KW-0255">Endonuclease</keyword>
<keyword evidence="2" id="KW-1185">Reference proteome</keyword>
<sequence length="94" mass="10527">MSEIDGPVCWLCARPLGAKIEWHHPVPKSRGGRETVPVHPICHRTLHATFANAELARHGADVSGLRAEPAVARFLAWIGDKHPDFHARTARRRR</sequence>
<protein>
    <submittedName>
        <fullName evidence="1">HNH endonuclease</fullName>
    </submittedName>
</protein>
<comment type="caution">
    <text evidence="1">The sequence shown here is derived from an EMBL/GenBank/DDBJ whole genome shotgun (WGS) entry which is preliminary data.</text>
</comment>
<reference evidence="1 2" key="1">
    <citation type="submission" date="2024-06" db="EMBL/GenBank/DDBJ databases">
        <title>Novosphingobium rhizovicinus M1R2S20.</title>
        <authorList>
            <person name="Sun J.-Q."/>
        </authorList>
    </citation>
    <scope>NUCLEOTIDE SEQUENCE [LARGE SCALE GENOMIC DNA]</scope>
    <source>
        <strain evidence="1 2">M1R2S20</strain>
    </source>
</reference>
<organism evidence="1 2">
    <name type="scientific">Novosphingobium rhizovicinum</name>
    <dbReference type="NCBI Taxonomy" id="3228928"/>
    <lineage>
        <taxon>Bacteria</taxon>
        <taxon>Pseudomonadati</taxon>
        <taxon>Pseudomonadota</taxon>
        <taxon>Alphaproteobacteria</taxon>
        <taxon>Sphingomonadales</taxon>
        <taxon>Sphingomonadaceae</taxon>
        <taxon>Novosphingobium</taxon>
    </lineage>
</organism>
<dbReference type="EMBL" id="JBFNXR010000054">
    <property type="protein sequence ID" value="MEW9857009.1"/>
    <property type="molecule type" value="Genomic_DNA"/>
</dbReference>
<keyword evidence="1" id="KW-0378">Hydrolase</keyword>
<dbReference type="RefSeq" id="WP_367775484.1">
    <property type="nucleotide sequence ID" value="NZ_JBFNXR010000054.1"/>
</dbReference>
<keyword evidence="1" id="KW-0540">Nuclease</keyword>